<evidence type="ECO:0000256" key="3">
    <source>
        <dbReference type="ARBA" id="ARBA00022729"/>
    </source>
</evidence>
<dbReference type="Pfam" id="PF14322">
    <property type="entry name" value="SusD-like_3"/>
    <property type="match status" value="1"/>
</dbReference>
<evidence type="ECO:0000256" key="2">
    <source>
        <dbReference type="ARBA" id="ARBA00006275"/>
    </source>
</evidence>
<sequence length="567" mass="63949">MKKILFLFCLTLSVSSCYDLDTQPFDRVSAGSFWKTEEHALQGLMGVYADMKQHDLFGLYNMLDNLTDIAVGYDPQGMGDIINGNFTDRTGIMVNRWRRGYDGIQRANNALRNLAGMDLPDASKKVFMGEARFLRGLYYFQMLNLFGGVPIYDETTDLNRDFNQLLLPRSSEAEVRAFIVADLTAAIADLPVSYPAAQLGRATKGAAYALRGRVYLYHKEWDKAIQDFEEIVYNKSNAYGYTLYNDYAGLFKLSGHNSSEMIFAIQNKGGVGFPYGMPFAHYLGTRSIFGSSWNNGMPTTTLADMYENRDGTPFDWNKHFPGYTTDNAVKRAAMMATQQSGRLVTVPDTAKLGEIYRNRDPRMTQTLVVPYAYQLGWNANAPRQMQLVLATGVNENFGQIRNNRGWYTYVWRKFVPEGNLNGELTDRAHTPFNFPLIRLGDVLLMLAEAYNETNQLDKAIVELNKVRARSSMPGLNSGGAALAVSTQEAMKQRIIHERAVELAGEGHRYFDLKRWGLLKAYTAGVIEKSIVGDNLLTRTFQDRHVIWPIPAQEIEVNPALTQNPGWQ</sequence>
<keyword evidence="3" id="KW-0732">Signal</keyword>
<organism evidence="9 10">
    <name type="scientific">Rhabdobacter roseus</name>
    <dbReference type="NCBI Taxonomy" id="1655419"/>
    <lineage>
        <taxon>Bacteria</taxon>
        <taxon>Pseudomonadati</taxon>
        <taxon>Bacteroidota</taxon>
        <taxon>Cytophagia</taxon>
        <taxon>Cytophagales</taxon>
        <taxon>Cytophagaceae</taxon>
        <taxon>Rhabdobacter</taxon>
    </lineage>
</organism>
<evidence type="ECO:0000256" key="6">
    <source>
        <dbReference type="PROSITE-ProRule" id="PRU00339"/>
    </source>
</evidence>
<evidence type="ECO:0000313" key="9">
    <source>
        <dbReference type="EMBL" id="MBB5286477.1"/>
    </source>
</evidence>
<keyword evidence="6" id="KW-0802">TPR repeat</keyword>
<keyword evidence="4" id="KW-0472">Membrane</keyword>
<dbReference type="AlphaFoldDB" id="A0A840TY33"/>
<dbReference type="RefSeq" id="WP_184177655.1">
    <property type="nucleotide sequence ID" value="NZ_JACHGF010000010.1"/>
</dbReference>
<protein>
    <submittedName>
        <fullName evidence="9">Tetratricopeptide (TPR) repeat protein</fullName>
    </submittedName>
</protein>
<feature type="repeat" description="TPR" evidence="6">
    <location>
        <begin position="205"/>
        <end position="238"/>
    </location>
</feature>
<dbReference type="PROSITE" id="PS51257">
    <property type="entry name" value="PROKAR_LIPOPROTEIN"/>
    <property type="match status" value="1"/>
</dbReference>
<comment type="similarity">
    <text evidence="2">Belongs to the SusD family.</text>
</comment>
<dbReference type="EMBL" id="JACHGF010000010">
    <property type="protein sequence ID" value="MBB5286477.1"/>
    <property type="molecule type" value="Genomic_DNA"/>
</dbReference>
<name>A0A840TY33_9BACT</name>
<dbReference type="InterPro" id="IPR012944">
    <property type="entry name" value="SusD_RagB_dom"/>
</dbReference>
<evidence type="ECO:0000259" key="7">
    <source>
        <dbReference type="Pfam" id="PF07980"/>
    </source>
</evidence>
<keyword evidence="5" id="KW-0998">Cell outer membrane</keyword>
<dbReference type="InterPro" id="IPR011990">
    <property type="entry name" value="TPR-like_helical_dom_sf"/>
</dbReference>
<proteinExistence type="inferred from homology"/>
<dbReference type="PROSITE" id="PS50005">
    <property type="entry name" value="TPR"/>
    <property type="match status" value="1"/>
</dbReference>
<feature type="domain" description="SusD-like N-terminal" evidence="8">
    <location>
        <begin position="90"/>
        <end position="216"/>
    </location>
</feature>
<dbReference type="SMART" id="SM00028">
    <property type="entry name" value="TPR"/>
    <property type="match status" value="3"/>
</dbReference>
<dbReference type="InterPro" id="IPR019734">
    <property type="entry name" value="TPR_rpt"/>
</dbReference>
<dbReference type="SUPFAM" id="SSF48452">
    <property type="entry name" value="TPR-like"/>
    <property type="match status" value="1"/>
</dbReference>
<comment type="subcellular location">
    <subcellularLocation>
        <location evidence="1">Cell outer membrane</location>
    </subcellularLocation>
</comment>
<evidence type="ECO:0000259" key="8">
    <source>
        <dbReference type="Pfam" id="PF14322"/>
    </source>
</evidence>
<dbReference type="GO" id="GO:0009279">
    <property type="term" value="C:cell outer membrane"/>
    <property type="evidence" value="ECO:0007669"/>
    <property type="project" value="UniProtKB-SubCell"/>
</dbReference>
<dbReference type="Proteomes" id="UP000557307">
    <property type="component" value="Unassembled WGS sequence"/>
</dbReference>
<evidence type="ECO:0000256" key="5">
    <source>
        <dbReference type="ARBA" id="ARBA00023237"/>
    </source>
</evidence>
<evidence type="ECO:0000256" key="1">
    <source>
        <dbReference type="ARBA" id="ARBA00004442"/>
    </source>
</evidence>
<dbReference type="Gene3D" id="1.25.40.390">
    <property type="match status" value="1"/>
</dbReference>
<feature type="domain" description="RagB/SusD" evidence="7">
    <location>
        <begin position="260"/>
        <end position="566"/>
    </location>
</feature>
<keyword evidence="10" id="KW-1185">Reference proteome</keyword>
<accession>A0A840TY33</accession>
<evidence type="ECO:0000256" key="4">
    <source>
        <dbReference type="ARBA" id="ARBA00023136"/>
    </source>
</evidence>
<dbReference type="InterPro" id="IPR033985">
    <property type="entry name" value="SusD-like_N"/>
</dbReference>
<comment type="caution">
    <text evidence="9">The sequence shown here is derived from an EMBL/GenBank/DDBJ whole genome shotgun (WGS) entry which is preliminary data.</text>
</comment>
<gene>
    <name evidence="9" type="ORF">HNQ92_004638</name>
</gene>
<dbReference type="Pfam" id="PF07980">
    <property type="entry name" value="SusD_RagB"/>
    <property type="match status" value="1"/>
</dbReference>
<dbReference type="CDD" id="cd08977">
    <property type="entry name" value="SusD"/>
    <property type="match status" value="1"/>
</dbReference>
<evidence type="ECO:0000313" key="10">
    <source>
        <dbReference type="Proteomes" id="UP000557307"/>
    </source>
</evidence>
<reference evidence="9 10" key="1">
    <citation type="submission" date="2020-08" db="EMBL/GenBank/DDBJ databases">
        <title>Genomic Encyclopedia of Type Strains, Phase IV (KMG-IV): sequencing the most valuable type-strain genomes for metagenomic binning, comparative biology and taxonomic classification.</title>
        <authorList>
            <person name="Goeker M."/>
        </authorList>
    </citation>
    <scope>NUCLEOTIDE SEQUENCE [LARGE SCALE GENOMIC DNA]</scope>
    <source>
        <strain evidence="9 10">DSM 105074</strain>
    </source>
</reference>